<dbReference type="AlphaFoldDB" id="A0A931GZ92"/>
<dbReference type="SUPFAM" id="SSF56645">
    <property type="entry name" value="Acyl-CoA dehydrogenase NM domain-like"/>
    <property type="match status" value="1"/>
</dbReference>
<protein>
    <submittedName>
        <fullName evidence="3">Acyl-CoA dehydrogenase</fullName>
    </submittedName>
</protein>
<dbReference type="GO" id="GO:0016627">
    <property type="term" value="F:oxidoreductase activity, acting on the CH-CH group of donors"/>
    <property type="evidence" value="ECO:0007669"/>
    <property type="project" value="InterPro"/>
</dbReference>
<dbReference type="InterPro" id="IPR009100">
    <property type="entry name" value="AcylCoA_DH/oxidase_NM_dom_sf"/>
</dbReference>
<comment type="caution">
    <text evidence="3">The sequence shown here is derived from an EMBL/GenBank/DDBJ whole genome shotgun (WGS) entry which is preliminary data.</text>
</comment>
<accession>A0A931GZ92</accession>
<dbReference type="EMBL" id="JADWYR010000002">
    <property type="protein sequence ID" value="MBG9378094.1"/>
    <property type="molecule type" value="Genomic_DNA"/>
</dbReference>
<dbReference type="Gene3D" id="1.10.540.10">
    <property type="entry name" value="Acyl-CoA dehydrogenase/oxidase, N-terminal domain"/>
    <property type="match status" value="1"/>
</dbReference>
<reference evidence="3" key="1">
    <citation type="submission" date="2020-11" db="EMBL/GenBank/DDBJ databases">
        <title>Bacterial whole genome sequence for Panacibacter sp. DH6.</title>
        <authorList>
            <person name="Le V."/>
            <person name="Ko S."/>
            <person name="Ahn C.-Y."/>
            <person name="Oh H.-M."/>
        </authorList>
    </citation>
    <scope>NUCLEOTIDE SEQUENCE</scope>
    <source>
        <strain evidence="3">DH6</strain>
    </source>
</reference>
<dbReference type="RefSeq" id="WP_196992152.1">
    <property type="nucleotide sequence ID" value="NZ_JADWYR010000002.1"/>
</dbReference>
<proteinExistence type="predicted"/>
<evidence type="ECO:0000259" key="2">
    <source>
        <dbReference type="Pfam" id="PF08028"/>
    </source>
</evidence>
<organism evidence="3 4">
    <name type="scientific">Panacibacter microcysteis</name>
    <dbReference type="NCBI Taxonomy" id="2793269"/>
    <lineage>
        <taxon>Bacteria</taxon>
        <taxon>Pseudomonadati</taxon>
        <taxon>Bacteroidota</taxon>
        <taxon>Chitinophagia</taxon>
        <taxon>Chitinophagales</taxon>
        <taxon>Chitinophagaceae</taxon>
        <taxon>Panacibacter</taxon>
    </lineage>
</organism>
<gene>
    <name evidence="3" type="ORF">I5907_17790</name>
</gene>
<feature type="domain" description="Acyl-CoA dehydrogenase C-terminal" evidence="2">
    <location>
        <begin position="269"/>
        <end position="353"/>
    </location>
</feature>
<dbReference type="Proteomes" id="UP000628448">
    <property type="component" value="Unassembled WGS sequence"/>
</dbReference>
<dbReference type="InterPro" id="IPR046373">
    <property type="entry name" value="Acyl-CoA_Oxase/DH_mid-dom_sf"/>
</dbReference>
<evidence type="ECO:0000313" key="3">
    <source>
        <dbReference type="EMBL" id="MBG9378094.1"/>
    </source>
</evidence>
<dbReference type="Gene3D" id="2.40.110.10">
    <property type="entry name" value="Butyryl-CoA Dehydrogenase, subunit A, domain 2"/>
    <property type="match status" value="1"/>
</dbReference>
<evidence type="ECO:0000313" key="4">
    <source>
        <dbReference type="Proteomes" id="UP000628448"/>
    </source>
</evidence>
<name>A0A931GZ92_9BACT</name>
<sequence>MHVNNVAPVYHPQHPARMIDTLLAARLSAVCDKAEALGRLHEEQLQVIYAQQWFKMFVPKIFGGLELSLPQGLQLQEALAYIDGSIGWTVTLCSGANWFAGFLPVHISRDIFTGAYACLAGSGKATGEAVVAGDEYIVTGSWDYATGAAHATFFTANCVVKDGAETQVRSFWFRRDEVTINESWHMMGMVATGSQRFGVAQLHVGKERAFTIDAAHAVMPQAVYRYPFLQFAEATLAANMCGMGLHFLHLCEALVKGNEPALTMLDASNAQAAALRSHFYNTAEASWQMLLKDGTINDSLLAEVSQSAKALANGIRKLTEALYPFCGMAAAEKHTTINRVWRDMHTASQHVLLRG</sequence>
<dbReference type="InterPro" id="IPR037069">
    <property type="entry name" value="AcylCoA_DH/ox_N_sf"/>
</dbReference>
<keyword evidence="1" id="KW-0560">Oxidoreductase</keyword>
<keyword evidence="4" id="KW-1185">Reference proteome</keyword>
<evidence type="ECO:0000256" key="1">
    <source>
        <dbReference type="ARBA" id="ARBA00023002"/>
    </source>
</evidence>
<dbReference type="GO" id="GO:0050660">
    <property type="term" value="F:flavin adenine dinucleotide binding"/>
    <property type="evidence" value="ECO:0007669"/>
    <property type="project" value="InterPro"/>
</dbReference>
<dbReference type="Gene3D" id="1.20.140.10">
    <property type="entry name" value="Butyryl-CoA Dehydrogenase, subunit A, domain 3"/>
    <property type="match status" value="1"/>
</dbReference>
<dbReference type="Pfam" id="PF08028">
    <property type="entry name" value="Acyl-CoA_dh_2"/>
    <property type="match status" value="1"/>
</dbReference>
<dbReference type="InterPro" id="IPR013107">
    <property type="entry name" value="Acyl-CoA_DH_C"/>
</dbReference>
<dbReference type="PIRSF" id="PIRSF016578">
    <property type="entry name" value="HsaA"/>
    <property type="match status" value="1"/>
</dbReference>